<dbReference type="InterPro" id="IPR041583">
    <property type="entry name" value="TetR_C_31"/>
</dbReference>
<dbReference type="SUPFAM" id="SSF46689">
    <property type="entry name" value="Homeodomain-like"/>
    <property type="match status" value="2"/>
</dbReference>
<organism evidence="8 9">
    <name type="scientific">Nocardiopsis codii</name>
    <dbReference type="NCBI Taxonomy" id="3065942"/>
    <lineage>
        <taxon>Bacteria</taxon>
        <taxon>Bacillati</taxon>
        <taxon>Actinomycetota</taxon>
        <taxon>Actinomycetes</taxon>
        <taxon>Streptosporangiales</taxon>
        <taxon>Nocardiopsidaceae</taxon>
        <taxon>Nocardiopsis</taxon>
    </lineage>
</organism>
<dbReference type="PRINTS" id="PR00455">
    <property type="entry name" value="HTHTETR"/>
</dbReference>
<feature type="domain" description="HTH tetR-type" evidence="7">
    <location>
        <begin position="8"/>
        <end position="68"/>
    </location>
</feature>
<feature type="region of interest" description="Disordered" evidence="6">
    <location>
        <begin position="196"/>
        <end position="232"/>
    </location>
</feature>
<protein>
    <submittedName>
        <fullName evidence="8">TetR family transcriptional regulator</fullName>
    </submittedName>
</protein>
<reference evidence="8 9" key="1">
    <citation type="submission" date="2023-08" db="EMBL/GenBank/DDBJ databases">
        <authorList>
            <person name="Girao M."/>
            <person name="Carvalho M.F."/>
        </authorList>
    </citation>
    <scope>NUCLEOTIDE SEQUENCE [LARGE SCALE GENOMIC DNA]</scope>
    <source>
        <strain evidence="8 9">CT-R113</strain>
    </source>
</reference>
<dbReference type="Pfam" id="PF13977">
    <property type="entry name" value="TetR_C_6"/>
    <property type="match status" value="1"/>
</dbReference>
<evidence type="ECO:0000256" key="2">
    <source>
        <dbReference type="ARBA" id="ARBA00023015"/>
    </source>
</evidence>
<dbReference type="Pfam" id="PF17940">
    <property type="entry name" value="TetR_C_31"/>
    <property type="match status" value="1"/>
</dbReference>
<evidence type="ECO:0000259" key="7">
    <source>
        <dbReference type="PROSITE" id="PS50977"/>
    </source>
</evidence>
<dbReference type="PROSITE" id="PS50977">
    <property type="entry name" value="HTH_TETR_2"/>
    <property type="match status" value="2"/>
</dbReference>
<dbReference type="InterPro" id="IPR009057">
    <property type="entry name" value="Homeodomain-like_sf"/>
</dbReference>
<sequence length="423" mass="46678">MPRRRHDPQRRDRIVDACLEVIATVGVAGTSHRKVAEAADVPLGSMTYHFSGMDELLREALSRFAQEVGDRFDQRMRRARDRTQALDAVARIITDDVFAAPRDLVLTHELYTLAARDPSFRDITVAWMDRSRAALERHFDPLTARMVDALIEGLTIHSALDSDPKDQAEIREAALRITTLPPPSGALPVRTGALRDTAVDSGGDRGEPSAARSGEEPGEPVPGPPAGGYDKGRQRRTQILRAALKAFGTVGYHQASMVRIAADCGVSRAGLLHHFPTKESLLEAVLTERDRVNGDLFFADQDPAHDGAEYFSRLVRLVEHNATDPGIVSLFAVLSTEAGNPAHPAHAYFRRRYENLCHDVRRALADLDRRGLVRPGVSVEGLEVELVALMDGLQVQWLLDPARVDMADRLRSRLRSVAELPDP</sequence>
<proteinExistence type="predicted"/>
<evidence type="ECO:0000313" key="8">
    <source>
        <dbReference type="EMBL" id="MEE2039280.1"/>
    </source>
</evidence>
<dbReference type="SUPFAM" id="SSF48498">
    <property type="entry name" value="Tetracyclin repressor-like, C-terminal domain"/>
    <property type="match status" value="2"/>
</dbReference>
<evidence type="ECO:0000256" key="4">
    <source>
        <dbReference type="ARBA" id="ARBA00023163"/>
    </source>
</evidence>
<dbReference type="RefSeq" id="WP_330093054.1">
    <property type="nucleotide sequence ID" value="NZ_JAUZMY010000018.1"/>
</dbReference>
<keyword evidence="9" id="KW-1185">Reference proteome</keyword>
<evidence type="ECO:0000256" key="1">
    <source>
        <dbReference type="ARBA" id="ARBA00022491"/>
    </source>
</evidence>
<accession>A0ABU7KAK8</accession>
<evidence type="ECO:0000256" key="3">
    <source>
        <dbReference type="ARBA" id="ARBA00023125"/>
    </source>
</evidence>
<dbReference type="PANTHER" id="PTHR47506">
    <property type="entry name" value="TRANSCRIPTIONAL REGULATORY PROTEIN"/>
    <property type="match status" value="1"/>
</dbReference>
<keyword evidence="3 5" id="KW-0238">DNA-binding</keyword>
<feature type="DNA-binding region" description="H-T-H motif" evidence="5">
    <location>
        <begin position="256"/>
        <end position="275"/>
    </location>
</feature>
<evidence type="ECO:0000256" key="5">
    <source>
        <dbReference type="PROSITE-ProRule" id="PRU00335"/>
    </source>
</evidence>
<dbReference type="InterPro" id="IPR001647">
    <property type="entry name" value="HTH_TetR"/>
</dbReference>
<evidence type="ECO:0000256" key="6">
    <source>
        <dbReference type="SAM" id="MobiDB-lite"/>
    </source>
</evidence>
<dbReference type="InterPro" id="IPR036271">
    <property type="entry name" value="Tet_transcr_reg_TetR-rel_C_sf"/>
</dbReference>
<evidence type="ECO:0000313" key="9">
    <source>
        <dbReference type="Proteomes" id="UP001356095"/>
    </source>
</evidence>
<feature type="DNA-binding region" description="H-T-H motif" evidence="5">
    <location>
        <begin position="31"/>
        <end position="50"/>
    </location>
</feature>
<keyword evidence="4" id="KW-0804">Transcription</keyword>
<comment type="caution">
    <text evidence="8">The sequence shown here is derived from an EMBL/GenBank/DDBJ whole genome shotgun (WGS) entry which is preliminary data.</text>
</comment>
<keyword evidence="2" id="KW-0805">Transcription regulation</keyword>
<dbReference type="Pfam" id="PF00440">
    <property type="entry name" value="TetR_N"/>
    <property type="match status" value="2"/>
</dbReference>
<gene>
    <name evidence="8" type="ORF">Q8791_18855</name>
</gene>
<keyword evidence="1" id="KW-0678">Repressor</keyword>
<dbReference type="PANTHER" id="PTHR47506:SF6">
    <property type="entry name" value="HTH-TYPE TRANSCRIPTIONAL REPRESSOR NEMR"/>
    <property type="match status" value="1"/>
</dbReference>
<name>A0ABU7KAK8_9ACTN</name>
<dbReference type="EMBL" id="JAUZMY010000018">
    <property type="protein sequence ID" value="MEE2039280.1"/>
    <property type="molecule type" value="Genomic_DNA"/>
</dbReference>
<dbReference type="Proteomes" id="UP001356095">
    <property type="component" value="Unassembled WGS sequence"/>
</dbReference>
<dbReference type="Gene3D" id="1.10.357.10">
    <property type="entry name" value="Tetracycline Repressor, domain 2"/>
    <property type="match status" value="2"/>
</dbReference>
<dbReference type="InterPro" id="IPR039538">
    <property type="entry name" value="BetI_C"/>
</dbReference>
<feature type="domain" description="HTH tetR-type" evidence="7">
    <location>
        <begin position="233"/>
        <end position="293"/>
    </location>
</feature>